<keyword evidence="4" id="KW-0813">Transport</keyword>
<dbReference type="Proteomes" id="UP000011086">
    <property type="component" value="Unassembled WGS sequence"/>
</dbReference>
<keyword evidence="3" id="KW-0496">Mitochondrion</keyword>
<dbReference type="InterPro" id="IPR004217">
    <property type="entry name" value="Tim10-like"/>
</dbReference>
<organism evidence="10">
    <name type="scientific">Pyricularia oryzae (strain Y34)</name>
    <name type="common">Rice blast fungus</name>
    <name type="synonym">Magnaporthe oryzae</name>
    <dbReference type="NCBI Taxonomy" id="1143189"/>
    <lineage>
        <taxon>Eukaryota</taxon>
        <taxon>Fungi</taxon>
        <taxon>Dikarya</taxon>
        <taxon>Ascomycota</taxon>
        <taxon>Pezizomycotina</taxon>
        <taxon>Sordariomycetes</taxon>
        <taxon>Sordariomycetidae</taxon>
        <taxon>Magnaporthales</taxon>
        <taxon>Pyriculariaceae</taxon>
        <taxon>Pyricularia</taxon>
    </lineage>
</organism>
<dbReference type="SUPFAM" id="SSF144122">
    <property type="entry name" value="Tim10-like"/>
    <property type="match status" value="1"/>
</dbReference>
<accession>A0AA97PA58</accession>
<dbReference type="EMBL" id="JH793710">
    <property type="protein sequence ID" value="ELQ44442.1"/>
    <property type="molecule type" value="Genomic_DNA"/>
</dbReference>
<evidence type="ECO:0000256" key="4">
    <source>
        <dbReference type="ARBA" id="ARBA00022927"/>
    </source>
</evidence>
<keyword evidence="5" id="KW-0811">Translocation</keyword>
<comment type="similarity">
    <text evidence="2">Belongs to the small Tim family.</text>
</comment>
<evidence type="ECO:0000256" key="5">
    <source>
        <dbReference type="ARBA" id="ARBA00023010"/>
    </source>
</evidence>
<keyword evidence="6" id="KW-1015">Disulfide bond</keyword>
<proteinExistence type="inferred from homology"/>
<name>A0AA97PA58_PYRO3</name>
<dbReference type="GO" id="GO:0005743">
    <property type="term" value="C:mitochondrial inner membrane"/>
    <property type="evidence" value="ECO:0007669"/>
    <property type="project" value="UniProtKB-SubCell"/>
</dbReference>
<keyword evidence="4" id="KW-0653">Protein transport</keyword>
<dbReference type="InterPro" id="IPR035427">
    <property type="entry name" value="Tim10-like_dom_sf"/>
</dbReference>
<evidence type="ECO:0000256" key="6">
    <source>
        <dbReference type="ARBA" id="ARBA00023157"/>
    </source>
</evidence>
<evidence type="ECO:0000256" key="7">
    <source>
        <dbReference type="ARBA" id="ARBA00023186"/>
    </source>
</evidence>
<dbReference type="AlphaFoldDB" id="A0AA97PA58"/>
<evidence type="ECO:0000259" key="9">
    <source>
        <dbReference type="Pfam" id="PF02953"/>
    </source>
</evidence>
<sequence length="409" mass="45748">MYPSSSDNSGLSSPGQANRPEFELAVLARWRNWVSSSSYSPWNLHYITPPRPNDLPNDMDESPNGWADAFEDLLRASSHSTGGPNLPLADHHERLRAARKDRVDHRNVDRRWLWLAGLRAEGLLGAAYPAGKGRSHAVLRDMASEAFGAHSSLPQTEEDVFLRFMKDSEDVLDVLPKAVGFVSDRDDSGPTGHGMEDPSRKQRTPGKHVSTEKFQNSDGTTTVVTREEKVDGKGNTRSVKTVTKTLDQEGNEIICGNAVRIGSFLTPPAHAVRWGLPCTRSGDMTWVYRKKLRCNKLLGKEHHLSIDQRNASQLKPHKTTYATTMDASDVEKLQPKDKAELLQFVNNEQQRTKVQSQTHNLTEVCWKKCVTSIKGNGLEKSEEQCLASCVDRFLDVNLATMQHLSTLRR</sequence>
<keyword evidence="7" id="KW-0143">Chaperone</keyword>
<gene>
    <name evidence="10" type="ORF">OOU_Y34scaffold00087g20</name>
</gene>
<evidence type="ECO:0000256" key="8">
    <source>
        <dbReference type="SAM" id="MobiDB-lite"/>
    </source>
</evidence>
<comment type="subcellular location">
    <subcellularLocation>
        <location evidence="1">Mitochondrion inner membrane</location>
        <topology evidence="1">Peripheral membrane protein</topology>
        <orientation evidence="1">Intermembrane side</orientation>
    </subcellularLocation>
</comment>
<evidence type="ECO:0000256" key="3">
    <source>
        <dbReference type="ARBA" id="ARBA00022792"/>
    </source>
</evidence>
<dbReference type="Gene3D" id="1.10.287.810">
    <property type="entry name" value="Mitochondrial import inner membrane translocase subunit tim13 like domains"/>
    <property type="match status" value="1"/>
</dbReference>
<evidence type="ECO:0000256" key="2">
    <source>
        <dbReference type="ARBA" id="ARBA00006720"/>
    </source>
</evidence>
<feature type="region of interest" description="Disordered" evidence="8">
    <location>
        <begin position="182"/>
        <end position="220"/>
    </location>
</feature>
<keyword evidence="3" id="KW-0999">Mitochondrion inner membrane</keyword>
<feature type="domain" description="Tim10-like" evidence="9">
    <location>
        <begin position="343"/>
        <end position="405"/>
    </location>
</feature>
<dbReference type="Pfam" id="PF02953">
    <property type="entry name" value="zf-Tim10_DDP"/>
    <property type="match status" value="1"/>
</dbReference>
<feature type="compositionally biased region" description="Basic and acidic residues" evidence="8">
    <location>
        <begin position="183"/>
        <end position="200"/>
    </location>
</feature>
<evidence type="ECO:0000256" key="1">
    <source>
        <dbReference type="ARBA" id="ARBA00004137"/>
    </source>
</evidence>
<protein>
    <recommendedName>
        <fullName evidence="9">Tim10-like domain-containing protein</fullName>
    </recommendedName>
</protein>
<evidence type="ECO:0000313" key="10">
    <source>
        <dbReference type="EMBL" id="ELQ44442.1"/>
    </source>
</evidence>
<reference evidence="10" key="1">
    <citation type="journal article" date="2012" name="PLoS Genet.">
        <title>Comparative analysis of the genomes of two field isolates of the rice blast fungus Magnaporthe oryzae.</title>
        <authorList>
            <person name="Xue M."/>
            <person name="Yang J."/>
            <person name="Li Z."/>
            <person name="Hu S."/>
            <person name="Yao N."/>
            <person name="Dean R.A."/>
            <person name="Zhao W."/>
            <person name="Shen M."/>
            <person name="Zhang H."/>
            <person name="Li C."/>
            <person name="Liu L."/>
            <person name="Cao L."/>
            <person name="Xu X."/>
            <person name="Xing Y."/>
            <person name="Hsiang T."/>
            <person name="Zhang Z."/>
            <person name="Xu J.R."/>
            <person name="Peng Y.L."/>
        </authorList>
    </citation>
    <scope>NUCLEOTIDE SEQUENCE</scope>
    <source>
        <strain evidence="10">Y34</strain>
    </source>
</reference>
<dbReference type="GO" id="GO:0015031">
    <property type="term" value="P:protein transport"/>
    <property type="evidence" value="ECO:0007669"/>
    <property type="project" value="UniProtKB-KW"/>
</dbReference>
<keyword evidence="3" id="KW-0472">Membrane</keyword>